<dbReference type="RefSeq" id="WP_017577103.1">
    <property type="nucleotide sequence ID" value="NZ_BMXL01000036.1"/>
</dbReference>
<keyword evidence="14" id="KW-1185">Reference proteome</keyword>
<proteinExistence type="predicted"/>
<feature type="transmembrane region" description="Helical" evidence="11">
    <location>
        <begin position="75"/>
        <end position="98"/>
    </location>
</feature>
<dbReference type="GO" id="GO:0005524">
    <property type="term" value="F:ATP binding"/>
    <property type="evidence" value="ECO:0007669"/>
    <property type="project" value="UniProtKB-KW"/>
</dbReference>
<dbReference type="GO" id="GO:0000155">
    <property type="term" value="F:phosphorelay sensor kinase activity"/>
    <property type="evidence" value="ECO:0007669"/>
    <property type="project" value="InterPro"/>
</dbReference>
<feature type="compositionally biased region" description="Basic and acidic residues" evidence="10">
    <location>
        <begin position="371"/>
        <end position="380"/>
    </location>
</feature>
<feature type="coiled-coil region" evidence="9">
    <location>
        <begin position="159"/>
        <end position="190"/>
    </location>
</feature>
<evidence type="ECO:0000256" key="2">
    <source>
        <dbReference type="ARBA" id="ARBA00012438"/>
    </source>
</evidence>
<dbReference type="SUPFAM" id="SSF55874">
    <property type="entry name" value="ATPase domain of HSP90 chaperone/DNA topoisomerase II/histidine kinase"/>
    <property type="match status" value="1"/>
</dbReference>
<evidence type="ECO:0000256" key="6">
    <source>
        <dbReference type="ARBA" id="ARBA00022777"/>
    </source>
</evidence>
<protein>
    <recommendedName>
        <fullName evidence="2">histidine kinase</fullName>
        <ecNumber evidence="2">2.7.13.3</ecNumber>
    </recommendedName>
</protein>
<evidence type="ECO:0000256" key="7">
    <source>
        <dbReference type="ARBA" id="ARBA00022840"/>
    </source>
</evidence>
<evidence type="ECO:0000313" key="13">
    <source>
        <dbReference type="EMBL" id="GHD35838.1"/>
    </source>
</evidence>
<dbReference type="Proteomes" id="UP000654947">
    <property type="component" value="Unassembled WGS sequence"/>
</dbReference>
<gene>
    <name evidence="13" type="ORF">GCM10007147_42580</name>
</gene>
<reference evidence="13 14" key="1">
    <citation type="journal article" date="2014" name="Int. J. Syst. Evol. Microbiol.">
        <title>Complete genome sequence of Corynebacterium casei LMG S-19264T (=DSM 44701T), isolated from a smear-ripened cheese.</title>
        <authorList>
            <consortium name="US DOE Joint Genome Institute (JGI-PGF)"/>
            <person name="Walter F."/>
            <person name="Albersmeier A."/>
            <person name="Kalinowski J."/>
            <person name="Ruckert C."/>
        </authorList>
    </citation>
    <scope>NUCLEOTIDE SEQUENCE [LARGE SCALE GENOMIC DNA]</scope>
    <source>
        <strain evidence="13 14">KCTC 19473</strain>
    </source>
</reference>
<keyword evidence="6 13" id="KW-0418">Kinase</keyword>
<organism evidence="13 14">
    <name type="scientific">Nocardiopsis kunsanensis</name>
    <dbReference type="NCBI Taxonomy" id="141693"/>
    <lineage>
        <taxon>Bacteria</taxon>
        <taxon>Bacillati</taxon>
        <taxon>Actinomycetota</taxon>
        <taxon>Actinomycetes</taxon>
        <taxon>Streptosporangiales</taxon>
        <taxon>Nocardiopsidaceae</taxon>
        <taxon>Nocardiopsis</taxon>
    </lineage>
</organism>
<dbReference type="Gene3D" id="3.30.565.10">
    <property type="entry name" value="Histidine kinase-like ATPase, C-terminal domain"/>
    <property type="match status" value="1"/>
</dbReference>
<evidence type="ECO:0000256" key="8">
    <source>
        <dbReference type="ARBA" id="ARBA00023012"/>
    </source>
</evidence>
<accession>A0A918XK14</accession>
<keyword evidence="5" id="KW-0547">Nucleotide-binding</keyword>
<evidence type="ECO:0000256" key="9">
    <source>
        <dbReference type="SAM" id="Coils"/>
    </source>
</evidence>
<keyword evidence="11" id="KW-1133">Transmembrane helix</keyword>
<evidence type="ECO:0000256" key="10">
    <source>
        <dbReference type="SAM" id="MobiDB-lite"/>
    </source>
</evidence>
<dbReference type="EMBL" id="BMXL01000036">
    <property type="protein sequence ID" value="GHD35838.1"/>
    <property type="molecule type" value="Genomic_DNA"/>
</dbReference>
<evidence type="ECO:0000256" key="1">
    <source>
        <dbReference type="ARBA" id="ARBA00000085"/>
    </source>
</evidence>
<dbReference type="EC" id="2.7.13.3" evidence="2"/>
<keyword evidence="7" id="KW-0067">ATP-binding</keyword>
<evidence type="ECO:0000259" key="12">
    <source>
        <dbReference type="Pfam" id="PF07730"/>
    </source>
</evidence>
<comment type="caution">
    <text evidence="13">The sequence shown here is derived from an EMBL/GenBank/DDBJ whole genome shotgun (WGS) entry which is preliminary data.</text>
</comment>
<keyword evidence="3" id="KW-0597">Phosphoprotein</keyword>
<keyword evidence="4" id="KW-0808">Transferase</keyword>
<dbReference type="Pfam" id="PF07730">
    <property type="entry name" value="HisKA_3"/>
    <property type="match status" value="1"/>
</dbReference>
<dbReference type="PANTHER" id="PTHR24421">
    <property type="entry name" value="NITRATE/NITRITE SENSOR PROTEIN NARX-RELATED"/>
    <property type="match status" value="1"/>
</dbReference>
<feature type="transmembrane region" description="Helical" evidence="11">
    <location>
        <begin position="17"/>
        <end position="37"/>
    </location>
</feature>
<name>A0A918XK14_9ACTN</name>
<evidence type="ECO:0000256" key="3">
    <source>
        <dbReference type="ARBA" id="ARBA00022553"/>
    </source>
</evidence>
<dbReference type="InterPro" id="IPR036890">
    <property type="entry name" value="HATPase_C_sf"/>
</dbReference>
<comment type="catalytic activity">
    <reaction evidence="1">
        <text>ATP + protein L-histidine = ADP + protein N-phospho-L-histidine.</text>
        <dbReference type="EC" id="2.7.13.3"/>
    </reaction>
</comment>
<keyword evidence="11" id="KW-0472">Membrane</keyword>
<dbReference type="GO" id="GO:0016020">
    <property type="term" value="C:membrane"/>
    <property type="evidence" value="ECO:0007669"/>
    <property type="project" value="InterPro"/>
</dbReference>
<dbReference type="Gene3D" id="1.20.5.1930">
    <property type="match status" value="1"/>
</dbReference>
<dbReference type="PANTHER" id="PTHR24421:SF10">
    <property type="entry name" value="NITRATE_NITRITE SENSOR PROTEIN NARQ"/>
    <property type="match status" value="1"/>
</dbReference>
<keyword evidence="9" id="KW-0175">Coiled coil</keyword>
<feature type="transmembrane region" description="Helical" evidence="11">
    <location>
        <begin position="49"/>
        <end position="69"/>
    </location>
</feature>
<feature type="region of interest" description="Disordered" evidence="10">
    <location>
        <begin position="371"/>
        <end position="391"/>
    </location>
</feature>
<dbReference type="AlphaFoldDB" id="A0A918XK14"/>
<evidence type="ECO:0000313" key="14">
    <source>
        <dbReference type="Proteomes" id="UP000654947"/>
    </source>
</evidence>
<dbReference type="InterPro" id="IPR011712">
    <property type="entry name" value="Sig_transdc_His_kin_sub3_dim/P"/>
</dbReference>
<dbReference type="CDD" id="cd16917">
    <property type="entry name" value="HATPase_UhpB-NarQ-NarX-like"/>
    <property type="match status" value="1"/>
</dbReference>
<evidence type="ECO:0000256" key="5">
    <source>
        <dbReference type="ARBA" id="ARBA00022741"/>
    </source>
</evidence>
<feature type="domain" description="Signal transduction histidine kinase subgroup 3 dimerisation and phosphoacceptor" evidence="12">
    <location>
        <begin position="192"/>
        <end position="256"/>
    </location>
</feature>
<dbReference type="InterPro" id="IPR050482">
    <property type="entry name" value="Sensor_HK_TwoCompSys"/>
</dbReference>
<feature type="region of interest" description="Disordered" evidence="10">
    <location>
        <begin position="328"/>
        <end position="357"/>
    </location>
</feature>
<sequence length="391" mass="42848">MKHTDSTDPPRRTPRDWVVDTGLFIAAAAYGVLVSGLRVEDPHTASTIPVWLFNLDQAVGLLACIALWFRRRWPLGLALVLIGLSVYLEMVVGAMLVAMFTVGTRRTPQICLTLLCCGVVASFTHSLLRPELRIGYSVAETVFQNAILLAATVGWGLYLQHRRQLVVSLRERAEQAEAETRRSAELAKRQSRDEMAREIHDILGHRLSLLSLHAGALSYRPDMPREDLVSATTVLREGAHQALQDLREVVGVLRAPVSELPQPTLEDLPVLIEETRQAGIPVSLETDIPQAPPDRVARAAYRITQEALTNARKHAPGTEVFVAVSGSPEEGLSVDVTNTPPDRTTAGEAPQSSKQGLLGLSERVSLLRGHLEHGPTDEGGWRVSARLPWSP</sequence>
<evidence type="ECO:0000256" key="11">
    <source>
        <dbReference type="SAM" id="Phobius"/>
    </source>
</evidence>
<keyword evidence="8" id="KW-0902">Two-component regulatory system</keyword>
<keyword evidence="11" id="KW-0812">Transmembrane</keyword>
<evidence type="ECO:0000256" key="4">
    <source>
        <dbReference type="ARBA" id="ARBA00022679"/>
    </source>
</evidence>
<dbReference type="GO" id="GO:0046983">
    <property type="term" value="F:protein dimerization activity"/>
    <property type="evidence" value="ECO:0007669"/>
    <property type="project" value="InterPro"/>
</dbReference>